<comment type="subcellular location">
    <subcellularLocation>
        <location evidence="1">Membrane</location>
        <topology evidence="1">Lipid-anchor</topology>
    </subcellularLocation>
</comment>
<gene>
    <name evidence="11" type="ORF">DFP95_111155</name>
</gene>
<protein>
    <submittedName>
        <fullName evidence="11">Ger(X)C family germination protein</fullName>
    </submittedName>
</protein>
<evidence type="ECO:0000256" key="2">
    <source>
        <dbReference type="ARBA" id="ARBA00007886"/>
    </source>
</evidence>
<evidence type="ECO:0000259" key="10">
    <source>
        <dbReference type="Pfam" id="PF25198"/>
    </source>
</evidence>
<keyword evidence="5" id="KW-0472">Membrane</keyword>
<dbReference type="InterPro" id="IPR008844">
    <property type="entry name" value="Spore_GerAC-like"/>
</dbReference>
<keyword evidence="4 8" id="KW-0732">Signal</keyword>
<comment type="similarity">
    <text evidence="2">Belongs to the GerABKC lipoprotein family.</text>
</comment>
<proteinExistence type="inferred from homology"/>
<feature type="domain" description="Spore germination GerAC-like C-terminal" evidence="9">
    <location>
        <begin position="198"/>
        <end position="349"/>
    </location>
</feature>
<dbReference type="InterPro" id="IPR057336">
    <property type="entry name" value="GerAC_N"/>
</dbReference>
<dbReference type="RefSeq" id="WP_115994134.1">
    <property type="nucleotide sequence ID" value="NZ_QRDY01000011.1"/>
</dbReference>
<evidence type="ECO:0000256" key="1">
    <source>
        <dbReference type="ARBA" id="ARBA00004635"/>
    </source>
</evidence>
<evidence type="ECO:0000259" key="9">
    <source>
        <dbReference type="Pfam" id="PF05504"/>
    </source>
</evidence>
<keyword evidence="6" id="KW-0564">Palmitate</keyword>
<dbReference type="InterPro" id="IPR046953">
    <property type="entry name" value="Spore_GerAC-like_C"/>
</dbReference>
<evidence type="ECO:0000256" key="6">
    <source>
        <dbReference type="ARBA" id="ARBA00023139"/>
    </source>
</evidence>
<evidence type="ECO:0000313" key="12">
    <source>
        <dbReference type="Proteomes" id="UP000256869"/>
    </source>
</evidence>
<comment type="caution">
    <text evidence="11">The sequence shown here is derived from an EMBL/GenBank/DDBJ whole genome shotgun (WGS) entry which is preliminary data.</text>
</comment>
<dbReference type="Gene3D" id="3.30.300.210">
    <property type="entry name" value="Nutrient germinant receptor protein C, domain 3"/>
    <property type="match status" value="1"/>
</dbReference>
<evidence type="ECO:0000256" key="8">
    <source>
        <dbReference type="SAM" id="SignalP"/>
    </source>
</evidence>
<evidence type="ECO:0000256" key="3">
    <source>
        <dbReference type="ARBA" id="ARBA00022544"/>
    </source>
</evidence>
<feature type="chain" id="PRO_5038808616" evidence="8">
    <location>
        <begin position="21"/>
        <end position="355"/>
    </location>
</feature>
<dbReference type="Pfam" id="PF25198">
    <property type="entry name" value="Spore_GerAC_N"/>
    <property type="match status" value="1"/>
</dbReference>
<dbReference type="PROSITE" id="PS51257">
    <property type="entry name" value="PROKAR_LIPOPROTEIN"/>
    <property type="match status" value="1"/>
</dbReference>
<dbReference type="EMBL" id="QRDY01000011">
    <property type="protein sequence ID" value="RED57240.1"/>
    <property type="molecule type" value="Genomic_DNA"/>
</dbReference>
<organism evidence="11 12">
    <name type="scientific">Cohnella lupini</name>
    <dbReference type="NCBI Taxonomy" id="1294267"/>
    <lineage>
        <taxon>Bacteria</taxon>
        <taxon>Bacillati</taxon>
        <taxon>Bacillota</taxon>
        <taxon>Bacilli</taxon>
        <taxon>Bacillales</taxon>
        <taxon>Paenibacillaceae</taxon>
        <taxon>Cohnella</taxon>
    </lineage>
</organism>
<dbReference type="PANTHER" id="PTHR35789:SF1">
    <property type="entry name" value="SPORE GERMINATION PROTEIN B3"/>
    <property type="match status" value="1"/>
</dbReference>
<keyword evidence="7" id="KW-0449">Lipoprotein</keyword>
<evidence type="ECO:0000256" key="7">
    <source>
        <dbReference type="ARBA" id="ARBA00023288"/>
    </source>
</evidence>
<dbReference type="Pfam" id="PF05504">
    <property type="entry name" value="Spore_GerAC"/>
    <property type="match status" value="1"/>
</dbReference>
<dbReference type="AlphaFoldDB" id="A0A3D9I6E4"/>
<dbReference type="NCBIfam" id="TIGR02887">
    <property type="entry name" value="spore_ger_x_C"/>
    <property type="match status" value="1"/>
</dbReference>
<dbReference type="GO" id="GO:0016020">
    <property type="term" value="C:membrane"/>
    <property type="evidence" value="ECO:0007669"/>
    <property type="project" value="UniProtKB-SubCell"/>
</dbReference>
<dbReference type="PANTHER" id="PTHR35789">
    <property type="entry name" value="SPORE GERMINATION PROTEIN B3"/>
    <property type="match status" value="1"/>
</dbReference>
<evidence type="ECO:0000256" key="5">
    <source>
        <dbReference type="ARBA" id="ARBA00023136"/>
    </source>
</evidence>
<name>A0A3D9I6E4_9BACL</name>
<dbReference type="InterPro" id="IPR038501">
    <property type="entry name" value="Spore_GerAC_C_sf"/>
</dbReference>
<evidence type="ECO:0000313" key="11">
    <source>
        <dbReference type="EMBL" id="RED57240.1"/>
    </source>
</evidence>
<reference evidence="11 12" key="1">
    <citation type="submission" date="2018-07" db="EMBL/GenBank/DDBJ databases">
        <title>Genomic Encyclopedia of Type Strains, Phase III (KMG-III): the genomes of soil and plant-associated and newly described type strains.</title>
        <authorList>
            <person name="Whitman W."/>
        </authorList>
    </citation>
    <scope>NUCLEOTIDE SEQUENCE [LARGE SCALE GENOMIC DNA]</scope>
    <source>
        <strain evidence="11 12">CECT 8236</strain>
    </source>
</reference>
<accession>A0A3D9I6E4</accession>
<feature type="signal peptide" evidence="8">
    <location>
        <begin position="1"/>
        <end position="20"/>
    </location>
</feature>
<evidence type="ECO:0000256" key="4">
    <source>
        <dbReference type="ARBA" id="ARBA00022729"/>
    </source>
</evidence>
<sequence>MLKKAASLILISLFAGMLSGCWDNRDINHRALPVTMGVSMKGDNYNVLLLIPEPVENTTRIRLVKGEGKTVTEAIDTISRDMESFVDMLHMKVVVFDKALAERGLMDSISGFMRARDISPKVIVVITDDEINQFFKRSQKTMAPEGTTLYDCFEKDAGWNPEIALTRVWEVYRSIHSYTRDVAIPIIQAGTKTMIEHNGSAIIKNGRMVGRISSEETLLMNAFSGESSYGKVEVMNHASVLIVSNTFRNSSKVVDRTPYMNSKIILKVSLLETRENTNADLIREELEKVLTLRCDAVIEKMKANEADVLGLGQFFRNKLPRNELQHWRTEYLPRLKMNFEVRTIIQNEGNLKMPS</sequence>
<dbReference type="GO" id="GO:0009847">
    <property type="term" value="P:spore germination"/>
    <property type="evidence" value="ECO:0007669"/>
    <property type="project" value="InterPro"/>
</dbReference>
<dbReference type="OrthoDB" id="9816067at2"/>
<feature type="domain" description="Spore germination protein N-terminal" evidence="10">
    <location>
        <begin position="23"/>
        <end position="188"/>
    </location>
</feature>
<keyword evidence="12" id="KW-1185">Reference proteome</keyword>
<keyword evidence="3" id="KW-0309">Germination</keyword>
<dbReference type="Proteomes" id="UP000256869">
    <property type="component" value="Unassembled WGS sequence"/>
</dbReference>